<organism evidence="2 3">
    <name type="scientific">Micromonospora kangleipakensis</name>
    <dbReference type="NCBI Taxonomy" id="1077942"/>
    <lineage>
        <taxon>Bacteria</taxon>
        <taxon>Bacillati</taxon>
        <taxon>Actinomycetota</taxon>
        <taxon>Actinomycetes</taxon>
        <taxon>Micromonosporales</taxon>
        <taxon>Micromonosporaceae</taxon>
        <taxon>Micromonospora</taxon>
    </lineage>
</organism>
<name>A0A4Q8B7L6_9ACTN</name>
<evidence type="ECO:0000313" key="2">
    <source>
        <dbReference type="EMBL" id="RZU73657.1"/>
    </source>
</evidence>
<dbReference type="InterPro" id="IPR037883">
    <property type="entry name" value="Knr4/Smi1-like_sf"/>
</dbReference>
<dbReference type="EMBL" id="SHLD01000001">
    <property type="protein sequence ID" value="RZU73657.1"/>
    <property type="molecule type" value="Genomic_DNA"/>
</dbReference>
<dbReference type="AlphaFoldDB" id="A0A4Q8B7L6"/>
<dbReference type="SMART" id="SM00860">
    <property type="entry name" value="SMI1_KNR4"/>
    <property type="match status" value="1"/>
</dbReference>
<sequence>MPGVTGTDWSDIRERLAALAAERNAADGGRRMVPPPLSPAELAEAEAQLGVELPEEYRSFLLKVNRGGWKPVPELWQVDGRWQWKGREHDNALDLLDQPFPHTDAWNLEDFIEPEPLREDFASQKEFDAALRDWWRRGVEIEDDPALTQGALFLDDRGCGFSTLLVVSGPARGSMWFDDRCVDGGLRPVLDDAGERVGFAHWYRRFLAQRYPVAGKTEDGERWSTSG</sequence>
<evidence type="ECO:0000313" key="3">
    <source>
        <dbReference type="Proteomes" id="UP000294114"/>
    </source>
</evidence>
<comment type="caution">
    <text evidence="2">The sequence shown here is derived from an EMBL/GenBank/DDBJ whole genome shotgun (WGS) entry which is preliminary data.</text>
</comment>
<dbReference type="Proteomes" id="UP000294114">
    <property type="component" value="Unassembled WGS sequence"/>
</dbReference>
<keyword evidence="3" id="KW-1185">Reference proteome</keyword>
<dbReference type="InterPro" id="IPR018958">
    <property type="entry name" value="Knr4/Smi1-like_dom"/>
</dbReference>
<dbReference type="Pfam" id="PF09346">
    <property type="entry name" value="SMI1_KNR4"/>
    <property type="match status" value="1"/>
</dbReference>
<reference evidence="2 3" key="1">
    <citation type="submission" date="2019-02" db="EMBL/GenBank/DDBJ databases">
        <title>Sequencing the genomes of 1000 actinobacteria strains.</title>
        <authorList>
            <person name="Klenk H.-P."/>
        </authorList>
    </citation>
    <scope>NUCLEOTIDE SEQUENCE [LARGE SCALE GENOMIC DNA]</scope>
    <source>
        <strain evidence="2 3">DSM 45612</strain>
    </source>
</reference>
<proteinExistence type="predicted"/>
<dbReference type="Gene3D" id="3.40.1580.10">
    <property type="entry name" value="SMI1/KNR4-like"/>
    <property type="match status" value="1"/>
</dbReference>
<accession>A0A4Q8B7L6</accession>
<protein>
    <submittedName>
        <fullName evidence="2">SMI1/KNR4 family protein SUKH-1</fullName>
    </submittedName>
</protein>
<feature type="domain" description="Knr4/Smi1-like" evidence="1">
    <location>
        <begin position="36"/>
        <end position="205"/>
    </location>
</feature>
<evidence type="ECO:0000259" key="1">
    <source>
        <dbReference type="SMART" id="SM00860"/>
    </source>
</evidence>
<dbReference type="SUPFAM" id="SSF160631">
    <property type="entry name" value="SMI1/KNR4-like"/>
    <property type="match status" value="1"/>
</dbReference>
<gene>
    <name evidence="2" type="ORF">EV384_2075</name>
</gene>